<sequence length="347" mass="37970">MAVGELVATIKDIAEKANVSTATVSRILNKDQTLSVTEETKKRVMKVASELDYKPVRKKQTKEIKKGNNYQIGIIFLNDEAIDPYFQSIRLGVETICSQFSINLAVMMTVGNTPIASEGLVGLDGLIVIGDIDIADLQTLYMENEHIIAVDQVPAVSNIDVVVADLKGATRNVLNRLFELGHTEITYIGGEGKVFSVSNLHTAAKVDIRRKTYEQVMKENGLICHVLEGDWGPGGGYSLTKQLIDSKQIPTAIVVASDPMALGVLRALHENDINVPQDVSVFSFDDIEAAAFMNPRLSTVKVYGEEMGKTAVKLLYDRLNGRSVPMKVTIPTELVFRDSVSDAKKSV</sequence>
<evidence type="ECO:0000256" key="3">
    <source>
        <dbReference type="ARBA" id="ARBA00023163"/>
    </source>
</evidence>
<dbReference type="PROSITE" id="PS00356">
    <property type="entry name" value="HTH_LACI_1"/>
    <property type="match status" value="1"/>
</dbReference>
<evidence type="ECO:0000256" key="2">
    <source>
        <dbReference type="ARBA" id="ARBA00023125"/>
    </source>
</evidence>
<evidence type="ECO:0000313" key="6">
    <source>
        <dbReference type="Proteomes" id="UP000288024"/>
    </source>
</evidence>
<keyword evidence="1" id="KW-0805">Transcription regulation</keyword>
<dbReference type="PANTHER" id="PTHR30146">
    <property type="entry name" value="LACI-RELATED TRANSCRIPTIONAL REPRESSOR"/>
    <property type="match status" value="1"/>
</dbReference>
<dbReference type="Gene3D" id="1.10.260.40">
    <property type="entry name" value="lambda repressor-like DNA-binding domains"/>
    <property type="match status" value="1"/>
</dbReference>
<keyword evidence="3" id="KW-0804">Transcription</keyword>
<dbReference type="PANTHER" id="PTHR30146:SF149">
    <property type="entry name" value="HTH-TYPE TRANSCRIPTIONAL REGULATOR EBGR"/>
    <property type="match status" value="1"/>
</dbReference>
<dbReference type="Pfam" id="PF00356">
    <property type="entry name" value="LacI"/>
    <property type="match status" value="1"/>
</dbReference>
<protein>
    <submittedName>
        <fullName evidence="5">LacI family DNA-binding transcriptional regulator</fullName>
    </submittedName>
</protein>
<evidence type="ECO:0000313" key="5">
    <source>
        <dbReference type="EMBL" id="RVT58807.1"/>
    </source>
</evidence>
<gene>
    <name evidence="5" type="ORF">EM808_20820</name>
</gene>
<organism evidence="5 6">
    <name type="scientific">Niallia taxi</name>
    <dbReference type="NCBI Taxonomy" id="2499688"/>
    <lineage>
        <taxon>Bacteria</taxon>
        <taxon>Bacillati</taxon>
        <taxon>Bacillota</taxon>
        <taxon>Bacilli</taxon>
        <taxon>Bacillales</taxon>
        <taxon>Bacillaceae</taxon>
        <taxon>Niallia</taxon>
    </lineage>
</organism>
<dbReference type="InterPro" id="IPR010982">
    <property type="entry name" value="Lambda_DNA-bd_dom_sf"/>
</dbReference>
<evidence type="ECO:0000259" key="4">
    <source>
        <dbReference type="PROSITE" id="PS50932"/>
    </source>
</evidence>
<dbReference type="CDD" id="cd01544">
    <property type="entry name" value="PBP1_GalR"/>
    <property type="match status" value="1"/>
</dbReference>
<comment type="caution">
    <text evidence="5">The sequence shown here is derived from an EMBL/GenBank/DDBJ whole genome shotgun (WGS) entry which is preliminary data.</text>
</comment>
<dbReference type="InterPro" id="IPR028082">
    <property type="entry name" value="Peripla_BP_I"/>
</dbReference>
<dbReference type="SMART" id="SM00354">
    <property type="entry name" value="HTH_LACI"/>
    <property type="match status" value="1"/>
</dbReference>
<dbReference type="Pfam" id="PF13377">
    <property type="entry name" value="Peripla_BP_3"/>
    <property type="match status" value="1"/>
</dbReference>
<dbReference type="GO" id="GO:0003700">
    <property type="term" value="F:DNA-binding transcription factor activity"/>
    <property type="evidence" value="ECO:0007669"/>
    <property type="project" value="TreeGrafter"/>
</dbReference>
<dbReference type="PROSITE" id="PS50932">
    <property type="entry name" value="HTH_LACI_2"/>
    <property type="match status" value="1"/>
</dbReference>
<reference evidence="5 6" key="1">
    <citation type="submission" date="2019-01" db="EMBL/GenBank/DDBJ databases">
        <title>Bacillus sp. M5HDSG1-1, whole genome shotgun sequence.</title>
        <authorList>
            <person name="Tuo L."/>
        </authorList>
    </citation>
    <scope>NUCLEOTIDE SEQUENCE [LARGE SCALE GENOMIC DNA]</scope>
    <source>
        <strain evidence="5 6">M5HDSG1-1</strain>
    </source>
</reference>
<dbReference type="Gene3D" id="3.40.50.2300">
    <property type="match status" value="2"/>
</dbReference>
<dbReference type="EMBL" id="RZTZ01000011">
    <property type="protein sequence ID" value="RVT58807.1"/>
    <property type="molecule type" value="Genomic_DNA"/>
</dbReference>
<evidence type="ECO:0000256" key="1">
    <source>
        <dbReference type="ARBA" id="ARBA00023015"/>
    </source>
</evidence>
<dbReference type="CDD" id="cd01392">
    <property type="entry name" value="HTH_LacI"/>
    <property type="match status" value="1"/>
</dbReference>
<keyword evidence="6" id="KW-1185">Reference proteome</keyword>
<dbReference type="AlphaFoldDB" id="A0A437K695"/>
<dbReference type="SUPFAM" id="SSF47413">
    <property type="entry name" value="lambda repressor-like DNA-binding domains"/>
    <property type="match status" value="1"/>
</dbReference>
<dbReference type="GO" id="GO:0000976">
    <property type="term" value="F:transcription cis-regulatory region binding"/>
    <property type="evidence" value="ECO:0007669"/>
    <property type="project" value="TreeGrafter"/>
</dbReference>
<dbReference type="Proteomes" id="UP000288024">
    <property type="component" value="Unassembled WGS sequence"/>
</dbReference>
<proteinExistence type="predicted"/>
<keyword evidence="2 5" id="KW-0238">DNA-binding</keyword>
<feature type="domain" description="HTH lacI-type" evidence="4">
    <location>
        <begin position="8"/>
        <end position="55"/>
    </location>
</feature>
<dbReference type="InterPro" id="IPR046335">
    <property type="entry name" value="LacI/GalR-like_sensor"/>
</dbReference>
<accession>A0A437K695</accession>
<dbReference type="PRINTS" id="PR00036">
    <property type="entry name" value="HTHLACI"/>
</dbReference>
<name>A0A437K695_9BACI</name>
<dbReference type="InterPro" id="IPR000843">
    <property type="entry name" value="HTH_LacI"/>
</dbReference>
<dbReference type="SUPFAM" id="SSF53822">
    <property type="entry name" value="Periplasmic binding protein-like I"/>
    <property type="match status" value="1"/>
</dbReference>